<keyword evidence="4" id="KW-1185">Reference proteome</keyword>
<dbReference type="AlphaFoldDB" id="A0A8K0KEF7"/>
<organism evidence="3 4">
    <name type="scientific">Ladona fulva</name>
    <name type="common">Scarce chaser dragonfly</name>
    <name type="synonym">Libellula fulva</name>
    <dbReference type="NCBI Taxonomy" id="123851"/>
    <lineage>
        <taxon>Eukaryota</taxon>
        <taxon>Metazoa</taxon>
        <taxon>Ecdysozoa</taxon>
        <taxon>Arthropoda</taxon>
        <taxon>Hexapoda</taxon>
        <taxon>Insecta</taxon>
        <taxon>Pterygota</taxon>
        <taxon>Palaeoptera</taxon>
        <taxon>Odonata</taxon>
        <taxon>Epiprocta</taxon>
        <taxon>Anisoptera</taxon>
        <taxon>Libelluloidea</taxon>
        <taxon>Libellulidae</taxon>
        <taxon>Ladona</taxon>
    </lineage>
</organism>
<dbReference type="EMBL" id="KZ308660">
    <property type="protein sequence ID" value="KAG8232838.1"/>
    <property type="molecule type" value="Genomic_DNA"/>
</dbReference>
<dbReference type="PROSITE" id="PS51450">
    <property type="entry name" value="LRR"/>
    <property type="match status" value="9"/>
</dbReference>
<evidence type="ECO:0000256" key="2">
    <source>
        <dbReference type="ARBA" id="ARBA00022737"/>
    </source>
</evidence>
<dbReference type="Pfam" id="PF13855">
    <property type="entry name" value="LRR_8"/>
    <property type="match status" value="6"/>
</dbReference>
<dbReference type="InterPro" id="IPR003591">
    <property type="entry name" value="Leu-rich_rpt_typical-subtyp"/>
</dbReference>
<dbReference type="PANTHER" id="PTHR45712:SF22">
    <property type="entry name" value="INSULIN-LIKE GROWTH FACTOR-BINDING PROTEIN COMPLEX ACID LABILE SUBUNIT"/>
    <property type="match status" value="1"/>
</dbReference>
<evidence type="ECO:0008006" key="5">
    <source>
        <dbReference type="Google" id="ProtNLM"/>
    </source>
</evidence>
<evidence type="ECO:0000313" key="4">
    <source>
        <dbReference type="Proteomes" id="UP000792457"/>
    </source>
</evidence>
<dbReference type="Pfam" id="PF00560">
    <property type="entry name" value="LRR_1"/>
    <property type="match status" value="2"/>
</dbReference>
<dbReference type="Gene3D" id="3.80.10.10">
    <property type="entry name" value="Ribonuclease Inhibitor"/>
    <property type="match status" value="8"/>
</dbReference>
<dbReference type="InterPro" id="IPR032675">
    <property type="entry name" value="LRR_dom_sf"/>
</dbReference>
<dbReference type="SUPFAM" id="SSF52058">
    <property type="entry name" value="L domain-like"/>
    <property type="match status" value="2"/>
</dbReference>
<accession>A0A8K0KEF7</accession>
<protein>
    <recommendedName>
        <fullName evidence="5">Chaoptin</fullName>
    </recommendedName>
</protein>
<proteinExistence type="predicted"/>
<dbReference type="Proteomes" id="UP000792457">
    <property type="component" value="Unassembled WGS sequence"/>
</dbReference>
<keyword evidence="2" id="KW-0677">Repeat</keyword>
<reference evidence="3" key="2">
    <citation type="submission" date="2017-10" db="EMBL/GenBank/DDBJ databases">
        <title>Ladona fulva Genome sequencing and assembly.</title>
        <authorList>
            <person name="Murali S."/>
            <person name="Richards S."/>
            <person name="Bandaranaike D."/>
            <person name="Bellair M."/>
            <person name="Blankenburg K."/>
            <person name="Chao H."/>
            <person name="Dinh H."/>
            <person name="Doddapaneni H."/>
            <person name="Dugan-Rocha S."/>
            <person name="Elkadiri S."/>
            <person name="Gnanaolivu R."/>
            <person name="Hernandez B."/>
            <person name="Skinner E."/>
            <person name="Javaid M."/>
            <person name="Lee S."/>
            <person name="Li M."/>
            <person name="Ming W."/>
            <person name="Munidasa M."/>
            <person name="Muniz J."/>
            <person name="Nguyen L."/>
            <person name="Hughes D."/>
            <person name="Osuji N."/>
            <person name="Pu L.-L."/>
            <person name="Puazo M."/>
            <person name="Qu C."/>
            <person name="Quiroz J."/>
            <person name="Raj R."/>
            <person name="Weissenberger G."/>
            <person name="Xin Y."/>
            <person name="Zou X."/>
            <person name="Han Y."/>
            <person name="Worley K."/>
            <person name="Muzny D."/>
            <person name="Gibbs R."/>
        </authorList>
    </citation>
    <scope>NUCLEOTIDE SEQUENCE</scope>
    <source>
        <strain evidence="3">Sampled in the wild</strain>
    </source>
</reference>
<dbReference type="InterPro" id="IPR001611">
    <property type="entry name" value="Leu-rich_rpt"/>
</dbReference>
<evidence type="ECO:0000256" key="1">
    <source>
        <dbReference type="ARBA" id="ARBA00022614"/>
    </source>
</evidence>
<dbReference type="OrthoDB" id="10022853at2759"/>
<dbReference type="FunFam" id="3.80.10.10:FF:001164">
    <property type="entry name" value="GH01279p"/>
    <property type="match status" value="2"/>
</dbReference>
<keyword evidence="1" id="KW-0433">Leucine-rich repeat</keyword>
<dbReference type="InterPro" id="IPR050333">
    <property type="entry name" value="SLRP"/>
</dbReference>
<comment type="caution">
    <text evidence="3">The sequence shown here is derived from an EMBL/GenBank/DDBJ whole genome shotgun (WGS) entry which is preliminary data.</text>
</comment>
<name>A0A8K0KEF7_LADFU</name>
<sequence length="1052" mass="116641">MRHKNIIIKTYWAVGSGLAYQSHIVRILKSSAVGSSNHISSLGEMSDWMHLKDSLTNLFLGENDLAELNSFSFLSRLAWLNVDSNQLTDLPQLPPSLQTLSASHNLLERFPSQAIAPLKMLSWLYLRGNHIDSLPDSPLDPNIRHRLDKLDLGENFLRSLPSPMFNGSVVVRDLNLDGNHLRTIPAQAFRGTNAGRIYLSLNRLESLDERAFLGLGHTLEFLDMEGNRLTAVPKALGHLRRLKFLYLPGNRIRDVPVDSFSAFAHAIRALSLSANRLENVPRAALAECRRMSHLNLGYNRISEVGEADFARWGASLDTLLLRSNHISRLGPNAFRGAPRLRELSLSFNRIVTLDSEAFMDAAASLESLEISSGLRRDDFPAEALRPLANLLWLALDGNEFRTVLPTALYPFTKLQYLNLDGNRFRSLPPRLFDGSVHRKLRDVRLSRNRLVSLDEETFSGLSELQTLVLSGNGLRSLSSDTFHNLPSLLTLLLSDNRISSFSPRTFSHLPSLVRLDVQRNELREFSLGAFYNVTGPVVPLSLNLSQNKITGLHPGDSGGLLNVKAVDASHNRLSEAPVDFLQPMATSLRRLHLAFNRIARLDAGAFGECRRLQMLTLQHNGLASIKRGAFEGLSELQILDLSHNHLEALALEQFARLPFLRILDLSHNHIRSLPRDAFTGAPLERLDLSGNEFVSLPIGALGEIGLTLRHLDVSRNRLEHLDGTMLSQVPHLLSLGLAENRLTILPDNAFAALGVLLRLDLSSNPLRANFKELFHYLPTLRMLSLAGCGLSGSAPSLRLPALLSLDLSDNTLEDFPSTSAAGLSRLRTLTLNRNKFSAIPSSAWAMLPRLRSLEVSDNAIRVVTKDSLSPLPRLQSLQMQGLQRLERFDADSFSSLRRMSTLKVQTFPGIEKYRFRLGSVLSNVPSLRRLHVHILEPLLSDQLLRAFSPKLRELVVSGEALKVVAPEALDVVSEERNLELAFALRGTSVSSLPSGLLAGLAAAVPHLSIDLSDNRFAALGPAALYPNDTSWENVGTRIVSDGITINYTWNKQ</sequence>
<dbReference type="SMART" id="SM00364">
    <property type="entry name" value="LRR_BAC"/>
    <property type="match status" value="12"/>
</dbReference>
<gene>
    <name evidence="3" type="ORF">J437_LFUL010946</name>
</gene>
<evidence type="ECO:0000313" key="3">
    <source>
        <dbReference type="EMBL" id="KAG8232838.1"/>
    </source>
</evidence>
<dbReference type="SUPFAM" id="SSF52047">
    <property type="entry name" value="RNI-like"/>
    <property type="match status" value="1"/>
</dbReference>
<dbReference type="PRINTS" id="PR00019">
    <property type="entry name" value="LEURICHRPT"/>
</dbReference>
<dbReference type="PANTHER" id="PTHR45712">
    <property type="entry name" value="AGAP008170-PA"/>
    <property type="match status" value="1"/>
</dbReference>
<dbReference type="SMART" id="SM00369">
    <property type="entry name" value="LRR_TYP"/>
    <property type="match status" value="30"/>
</dbReference>
<reference evidence="3" key="1">
    <citation type="submission" date="2013-04" db="EMBL/GenBank/DDBJ databases">
        <authorList>
            <person name="Qu J."/>
            <person name="Murali S.C."/>
            <person name="Bandaranaike D."/>
            <person name="Bellair M."/>
            <person name="Blankenburg K."/>
            <person name="Chao H."/>
            <person name="Dinh H."/>
            <person name="Doddapaneni H."/>
            <person name="Downs B."/>
            <person name="Dugan-Rocha S."/>
            <person name="Elkadiri S."/>
            <person name="Gnanaolivu R.D."/>
            <person name="Hernandez B."/>
            <person name="Javaid M."/>
            <person name="Jayaseelan J.C."/>
            <person name="Lee S."/>
            <person name="Li M."/>
            <person name="Ming W."/>
            <person name="Munidasa M."/>
            <person name="Muniz J."/>
            <person name="Nguyen L."/>
            <person name="Ongeri F."/>
            <person name="Osuji N."/>
            <person name="Pu L.-L."/>
            <person name="Puazo M."/>
            <person name="Qu C."/>
            <person name="Quiroz J."/>
            <person name="Raj R."/>
            <person name="Weissenberger G."/>
            <person name="Xin Y."/>
            <person name="Zou X."/>
            <person name="Han Y."/>
            <person name="Richards S."/>
            <person name="Worley K."/>
            <person name="Muzny D."/>
            <person name="Gibbs R."/>
        </authorList>
    </citation>
    <scope>NUCLEOTIDE SEQUENCE</scope>
    <source>
        <strain evidence="3">Sampled in the wild</strain>
    </source>
</reference>